<accession>A0ABW0WLV6</accession>
<dbReference type="InterPro" id="IPR036291">
    <property type="entry name" value="NAD(P)-bd_dom_sf"/>
</dbReference>
<dbReference type="PROSITE" id="PS51176">
    <property type="entry name" value="PDH_ADH"/>
    <property type="match status" value="1"/>
</dbReference>
<dbReference type="PANTHER" id="PTHR21363:SF0">
    <property type="entry name" value="PREPHENATE DEHYDROGENASE [NADP(+)]"/>
    <property type="match status" value="1"/>
</dbReference>
<keyword evidence="6" id="KW-1185">Reference proteome</keyword>
<name>A0ABW0WLV6_STRNO</name>
<dbReference type="SUPFAM" id="SSF48179">
    <property type="entry name" value="6-phosphogluconate dehydrogenase C-terminal domain-like"/>
    <property type="match status" value="1"/>
</dbReference>
<dbReference type="InterPro" id="IPR050812">
    <property type="entry name" value="Preph/Arog_dehydrog"/>
</dbReference>
<dbReference type="NCBIfam" id="NF005109">
    <property type="entry name" value="PRK06545.2-1"/>
    <property type="match status" value="1"/>
</dbReference>
<evidence type="ECO:0000313" key="5">
    <source>
        <dbReference type="EMBL" id="MFC5657256.1"/>
    </source>
</evidence>
<gene>
    <name evidence="5" type="ORF">ACFP3J_17405</name>
</gene>
<dbReference type="Gene3D" id="1.10.3660.10">
    <property type="entry name" value="6-phosphogluconate dehydrogenase C-terminal like domain"/>
    <property type="match status" value="1"/>
</dbReference>
<evidence type="ECO:0000313" key="6">
    <source>
        <dbReference type="Proteomes" id="UP001596065"/>
    </source>
</evidence>
<evidence type="ECO:0000256" key="2">
    <source>
        <dbReference type="ARBA" id="ARBA00023002"/>
    </source>
</evidence>
<dbReference type="NCBIfam" id="NF005112">
    <property type="entry name" value="PRK06545.2-4"/>
    <property type="match status" value="1"/>
</dbReference>
<comment type="similarity">
    <text evidence="1">Belongs to the prephenate/arogenate dehydrogenase family.</text>
</comment>
<evidence type="ECO:0000256" key="3">
    <source>
        <dbReference type="SAM" id="MobiDB-lite"/>
    </source>
</evidence>
<dbReference type="InterPro" id="IPR046825">
    <property type="entry name" value="PDH_C"/>
</dbReference>
<dbReference type="GO" id="GO:0008977">
    <property type="term" value="F:prephenate dehydrogenase (NAD+) activity"/>
    <property type="evidence" value="ECO:0007669"/>
    <property type="project" value="UniProtKB-EC"/>
</dbReference>
<dbReference type="EC" id="1.3.1.12" evidence="5"/>
<dbReference type="Pfam" id="PF20463">
    <property type="entry name" value="PDH_C"/>
    <property type="match status" value="1"/>
</dbReference>
<evidence type="ECO:0000259" key="4">
    <source>
        <dbReference type="PROSITE" id="PS51176"/>
    </source>
</evidence>
<organism evidence="5 6">
    <name type="scientific">Streptomyces nogalater</name>
    <dbReference type="NCBI Taxonomy" id="38314"/>
    <lineage>
        <taxon>Bacteria</taxon>
        <taxon>Bacillati</taxon>
        <taxon>Actinomycetota</taxon>
        <taxon>Actinomycetes</taxon>
        <taxon>Kitasatosporales</taxon>
        <taxon>Streptomycetaceae</taxon>
        <taxon>Streptomyces</taxon>
    </lineage>
</organism>
<dbReference type="PANTHER" id="PTHR21363">
    <property type="entry name" value="PREPHENATE DEHYDROGENASE"/>
    <property type="match status" value="1"/>
</dbReference>
<sequence>MRTAAVVGTGLIGTSVALALAGKGVRVHLMDVDESAARTAAALGAGTVGPPPAPVDMALLAVPPAGVGEVLAVQQAGRLAHSYMDVASVKAGPERDACALAEPSTYIGGHPMAGRELSGPLAATATLFEGRSWVLTPTAATTTATLNRALEVVALCGAVPVVMDSAAHDRAVALVSHTPHVVAALMAARLQHLPDDAARLAGQGLRDVIRIAGGDANLWRDILDANAAAVADVLSELARDLSVAVTALRGLATDNADERAEGMMHVADLLSRGIKGRGRVPGKHGGTPRNGVPVRVLIGDQPGELARLLGTVAELGVNVEEVAIDHAPADRSGLVELLVGPASSVRLAQRLADHGWTVHQTPPVAPGTPEPALSAPETVIRGS</sequence>
<dbReference type="Gene3D" id="3.40.50.720">
    <property type="entry name" value="NAD(P)-binding Rossmann-like Domain"/>
    <property type="match status" value="1"/>
</dbReference>
<dbReference type="InterPro" id="IPR003099">
    <property type="entry name" value="Prephen_DH"/>
</dbReference>
<dbReference type="EMBL" id="JBHSOE010000026">
    <property type="protein sequence ID" value="MFC5657256.1"/>
    <property type="molecule type" value="Genomic_DNA"/>
</dbReference>
<dbReference type="Pfam" id="PF02153">
    <property type="entry name" value="PDH_N"/>
    <property type="match status" value="1"/>
</dbReference>
<evidence type="ECO:0000256" key="1">
    <source>
        <dbReference type="ARBA" id="ARBA00007964"/>
    </source>
</evidence>
<feature type="region of interest" description="Disordered" evidence="3">
    <location>
        <begin position="360"/>
        <end position="383"/>
    </location>
</feature>
<dbReference type="Proteomes" id="UP001596065">
    <property type="component" value="Unassembled WGS sequence"/>
</dbReference>
<dbReference type="RefSeq" id="WP_344349447.1">
    <property type="nucleotide sequence ID" value="NZ_BAAASM010000028.1"/>
</dbReference>
<reference evidence="6" key="1">
    <citation type="journal article" date="2019" name="Int. J. Syst. Evol. Microbiol.">
        <title>The Global Catalogue of Microorganisms (GCM) 10K type strain sequencing project: providing services to taxonomists for standard genome sequencing and annotation.</title>
        <authorList>
            <consortium name="The Broad Institute Genomics Platform"/>
            <consortium name="The Broad Institute Genome Sequencing Center for Infectious Disease"/>
            <person name="Wu L."/>
            <person name="Ma J."/>
        </authorList>
    </citation>
    <scope>NUCLEOTIDE SEQUENCE [LARGE SCALE GENOMIC DNA]</scope>
    <source>
        <strain evidence="6">KCTC 5701</strain>
    </source>
</reference>
<keyword evidence="2 5" id="KW-0560">Oxidoreductase</keyword>
<proteinExistence type="inferred from homology"/>
<comment type="caution">
    <text evidence="5">The sequence shown here is derived from an EMBL/GenBank/DDBJ whole genome shotgun (WGS) entry which is preliminary data.</text>
</comment>
<dbReference type="InterPro" id="IPR046826">
    <property type="entry name" value="PDH_N"/>
</dbReference>
<protein>
    <submittedName>
        <fullName evidence="5">Prephenate dehydrogenase</fullName>
        <ecNumber evidence="5">1.3.1.12</ecNumber>
    </submittedName>
</protein>
<dbReference type="InterPro" id="IPR008927">
    <property type="entry name" value="6-PGluconate_DH-like_C_sf"/>
</dbReference>
<dbReference type="SUPFAM" id="SSF51735">
    <property type="entry name" value="NAD(P)-binding Rossmann-fold domains"/>
    <property type="match status" value="1"/>
</dbReference>
<feature type="domain" description="Prephenate/arogenate dehydrogenase" evidence="4">
    <location>
        <begin position="2"/>
        <end position="282"/>
    </location>
</feature>